<evidence type="ECO:0000259" key="2">
    <source>
        <dbReference type="Pfam" id="PF01609"/>
    </source>
</evidence>
<dbReference type="GO" id="GO:0004803">
    <property type="term" value="F:transposase activity"/>
    <property type="evidence" value="ECO:0007669"/>
    <property type="project" value="InterPro"/>
</dbReference>
<reference evidence="3 4" key="1">
    <citation type="submission" date="2018-04" db="EMBL/GenBank/DDBJ databases">
        <title>Genomic Encyclopedia of Archaeal and Bacterial Type Strains, Phase II (KMG-II): from individual species to whole genera.</title>
        <authorList>
            <person name="Goeker M."/>
        </authorList>
    </citation>
    <scope>NUCLEOTIDE SEQUENCE [LARGE SCALE GENOMIC DNA]</scope>
    <source>
        <strain evidence="3 4">DSM 100162</strain>
    </source>
</reference>
<dbReference type="Proteomes" id="UP000244225">
    <property type="component" value="Unassembled WGS sequence"/>
</dbReference>
<keyword evidence="4" id="KW-1185">Reference proteome</keyword>
<organism evidence="3 4">
    <name type="scientific">Pontibacter mucosus</name>
    <dbReference type="NCBI Taxonomy" id="1649266"/>
    <lineage>
        <taxon>Bacteria</taxon>
        <taxon>Pseudomonadati</taxon>
        <taxon>Bacteroidota</taxon>
        <taxon>Cytophagia</taxon>
        <taxon>Cytophagales</taxon>
        <taxon>Hymenobacteraceae</taxon>
        <taxon>Pontibacter</taxon>
    </lineage>
</organism>
<gene>
    <name evidence="3" type="ORF">C8N40_103229</name>
</gene>
<dbReference type="PANTHER" id="PTHR30007:SF1">
    <property type="entry name" value="BLR1914 PROTEIN"/>
    <property type="match status" value="1"/>
</dbReference>
<evidence type="ECO:0000256" key="1">
    <source>
        <dbReference type="SAM" id="MobiDB-lite"/>
    </source>
</evidence>
<evidence type="ECO:0000313" key="3">
    <source>
        <dbReference type="EMBL" id="PTX20154.1"/>
    </source>
</evidence>
<dbReference type="Pfam" id="PF01609">
    <property type="entry name" value="DDE_Tnp_1"/>
    <property type="match status" value="1"/>
</dbReference>
<dbReference type="GO" id="GO:0006313">
    <property type="term" value="P:DNA transposition"/>
    <property type="evidence" value="ECO:0007669"/>
    <property type="project" value="InterPro"/>
</dbReference>
<accession>A0A2T5YLH3</accession>
<dbReference type="PANTHER" id="PTHR30007">
    <property type="entry name" value="PHP DOMAIN PROTEIN"/>
    <property type="match status" value="1"/>
</dbReference>
<name>A0A2T5YLH3_9BACT</name>
<dbReference type="EMBL" id="QBKI01000003">
    <property type="protein sequence ID" value="PTX20154.1"/>
    <property type="molecule type" value="Genomic_DNA"/>
</dbReference>
<dbReference type="InterPro" id="IPR002559">
    <property type="entry name" value="Transposase_11"/>
</dbReference>
<feature type="compositionally biased region" description="Basic residues" evidence="1">
    <location>
        <begin position="72"/>
        <end position="81"/>
    </location>
</feature>
<proteinExistence type="predicted"/>
<feature type="domain" description="Transposase IS4-like" evidence="2">
    <location>
        <begin position="4"/>
        <end position="124"/>
    </location>
</feature>
<evidence type="ECO:0000313" key="4">
    <source>
        <dbReference type="Proteomes" id="UP000244225"/>
    </source>
</evidence>
<dbReference type="GO" id="GO:0003677">
    <property type="term" value="F:DNA binding"/>
    <property type="evidence" value="ECO:0007669"/>
    <property type="project" value="InterPro"/>
</dbReference>
<comment type="caution">
    <text evidence="3">The sequence shown here is derived from an EMBL/GenBank/DDBJ whole genome shotgun (WGS) entry which is preliminary data.</text>
</comment>
<feature type="region of interest" description="Disordered" evidence="1">
    <location>
        <begin position="61"/>
        <end position="84"/>
    </location>
</feature>
<sequence length="138" mass="16038">MCCGRGFPLQVLLTGGQAGEAPQLPRLLELEEKKPKVLVADKGYDSQVVRKVLREQSIRAQIPERGLPEGNKRRRKGRPPKVSRQMYRQRNIIERLFGRLKEMRRFACRFEKLADSYLAFVQLAFMKICLKPYFSDTP</sequence>
<dbReference type="AlphaFoldDB" id="A0A2T5YLH3"/>
<protein>
    <submittedName>
        <fullName evidence="3">IS4 family transposase</fullName>
    </submittedName>
</protein>